<reference evidence="5" key="2">
    <citation type="submission" date="2015-01" db="EMBL/GenBank/DDBJ databases">
        <title>Evolutionary Origins and Diversification of the Mycorrhizal Mutualists.</title>
        <authorList>
            <consortium name="DOE Joint Genome Institute"/>
            <consortium name="Mycorrhizal Genomics Consortium"/>
            <person name="Kohler A."/>
            <person name="Kuo A."/>
            <person name="Nagy L.G."/>
            <person name="Floudas D."/>
            <person name="Copeland A."/>
            <person name="Barry K.W."/>
            <person name="Cichocki N."/>
            <person name="Veneault-Fourrey C."/>
            <person name="LaButti K."/>
            <person name="Lindquist E.A."/>
            <person name="Lipzen A."/>
            <person name="Lundell T."/>
            <person name="Morin E."/>
            <person name="Murat C."/>
            <person name="Riley R."/>
            <person name="Ohm R."/>
            <person name="Sun H."/>
            <person name="Tunlid A."/>
            <person name="Henrissat B."/>
            <person name="Grigoriev I.V."/>
            <person name="Hibbett D.S."/>
            <person name="Martin F."/>
        </authorList>
    </citation>
    <scope>NUCLEOTIDE SEQUENCE [LARGE SCALE GENOMIC DNA]</scope>
    <source>
        <strain evidence="5">MUT 4182</strain>
    </source>
</reference>
<dbReference type="Pfam" id="PF00149">
    <property type="entry name" value="Metallophos"/>
    <property type="match status" value="1"/>
</dbReference>
<dbReference type="SUPFAM" id="SSF56300">
    <property type="entry name" value="Metallo-dependent phosphatases"/>
    <property type="match status" value="1"/>
</dbReference>
<accession>A0A0C3QJH1</accession>
<proteinExistence type="predicted"/>
<protein>
    <recommendedName>
        <fullName evidence="3">Calcineurin-like phosphoesterase domain-containing protein</fullName>
    </recommendedName>
</protein>
<dbReference type="PANTHER" id="PTHR32440">
    <property type="entry name" value="PHOSPHATASE DCR2-RELATED-RELATED"/>
    <property type="match status" value="1"/>
</dbReference>
<feature type="domain" description="Calcineurin-like phosphoesterase" evidence="3">
    <location>
        <begin position="305"/>
        <end position="429"/>
    </location>
</feature>
<evidence type="ECO:0000259" key="3">
    <source>
        <dbReference type="Pfam" id="PF00149"/>
    </source>
</evidence>
<dbReference type="Proteomes" id="UP000054248">
    <property type="component" value="Unassembled WGS sequence"/>
</dbReference>
<feature type="compositionally biased region" description="Polar residues" evidence="1">
    <location>
        <begin position="544"/>
        <end position="555"/>
    </location>
</feature>
<feature type="transmembrane region" description="Helical" evidence="2">
    <location>
        <begin position="14"/>
        <end position="36"/>
    </location>
</feature>
<dbReference type="Gene3D" id="3.60.21.10">
    <property type="match status" value="1"/>
</dbReference>
<keyword evidence="2" id="KW-1133">Transmembrane helix</keyword>
<evidence type="ECO:0000313" key="5">
    <source>
        <dbReference type="Proteomes" id="UP000054248"/>
    </source>
</evidence>
<dbReference type="InterPro" id="IPR004843">
    <property type="entry name" value="Calcineurin-like_PHP"/>
</dbReference>
<evidence type="ECO:0000256" key="1">
    <source>
        <dbReference type="SAM" id="MobiDB-lite"/>
    </source>
</evidence>
<organism evidence="4 5">
    <name type="scientific">Tulasnella calospora MUT 4182</name>
    <dbReference type="NCBI Taxonomy" id="1051891"/>
    <lineage>
        <taxon>Eukaryota</taxon>
        <taxon>Fungi</taxon>
        <taxon>Dikarya</taxon>
        <taxon>Basidiomycota</taxon>
        <taxon>Agaricomycotina</taxon>
        <taxon>Agaricomycetes</taxon>
        <taxon>Cantharellales</taxon>
        <taxon>Tulasnellaceae</taxon>
        <taxon>Tulasnella</taxon>
    </lineage>
</organism>
<dbReference type="OrthoDB" id="783096at2759"/>
<dbReference type="EMBL" id="KN823011">
    <property type="protein sequence ID" value="KIO27256.1"/>
    <property type="molecule type" value="Genomic_DNA"/>
</dbReference>
<reference evidence="4 5" key="1">
    <citation type="submission" date="2014-04" db="EMBL/GenBank/DDBJ databases">
        <authorList>
            <consortium name="DOE Joint Genome Institute"/>
            <person name="Kuo A."/>
            <person name="Girlanda M."/>
            <person name="Perotto S."/>
            <person name="Kohler A."/>
            <person name="Nagy L.G."/>
            <person name="Floudas D."/>
            <person name="Copeland A."/>
            <person name="Barry K.W."/>
            <person name="Cichocki N."/>
            <person name="Veneault-Fourrey C."/>
            <person name="LaButti K."/>
            <person name="Lindquist E.A."/>
            <person name="Lipzen A."/>
            <person name="Lundell T."/>
            <person name="Morin E."/>
            <person name="Murat C."/>
            <person name="Sun H."/>
            <person name="Tunlid A."/>
            <person name="Henrissat B."/>
            <person name="Grigoriev I.V."/>
            <person name="Hibbett D.S."/>
            <person name="Martin F."/>
            <person name="Nordberg H.P."/>
            <person name="Cantor M.N."/>
            <person name="Hua S.X."/>
        </authorList>
    </citation>
    <scope>NUCLEOTIDE SEQUENCE [LARGE SCALE GENOMIC DNA]</scope>
    <source>
        <strain evidence="4 5">MUT 4182</strain>
    </source>
</reference>
<dbReference type="InterPro" id="IPR029052">
    <property type="entry name" value="Metallo-depent_PP-like"/>
</dbReference>
<name>A0A0C3QJH1_9AGAM</name>
<dbReference type="PANTHER" id="PTHR32440:SF0">
    <property type="entry name" value="PHOSPHATASE DCR2-RELATED"/>
    <property type="match status" value="1"/>
</dbReference>
<keyword evidence="5" id="KW-1185">Reference proteome</keyword>
<sequence>MHVLQSLSFIPKRLFRLIVPLIGVFLFSLALGYLFILNQLPPAPKAFRRISWQKWDVVSLIGSSSNVPSNPEPNTNSTNGKEWWQAEELDAGEAPAGVSLPLDVWSPLLPHSTGLTEIAIRPCLVSPSIAGDICAPKTTPEEDALKGKWVRVGKDLNVMTGMWWLSIYYRRTRRLDVPLITSLHLLRSNESVSSLPGSEHSWVRASGDLHDGLYPSEDPLYLYYEVKKPLAGIPAGIELEELVTEVDVQYGEAKHVAWGFSKSNIPVVEGRDASKPRQAVWITYRKGMNPSPKAPPLHFSDDGKFKILQVADLHYSVSGGECLDVDPNGLPSGLLNPNEPCHGDTVTQSLLAQTLAAERPSLVVFTGDQLNGQTTSWDAQSVLLKAIGEVIAAKVPWALVFGNHDDEDTDLTRSEMMRVAKRMPYAVREMEEGPQWVDGVGNWLVKVKSADSSATHLLTLYFLDSHAYSKSGWTFWKSADYDWIKQQSALITPVERPFTPDGAKDLGTVWETRQEDKRLAKPNALMFFHIPLPESYSPADVSGSGETLSYGQQLDESGAPKKNSGFFEKGILTSKESEDPTNTRHEVKVVANGHCHITDFCKRVKGVWLCFGGGSSFSGYGKVGFDRRLRIYDVMDYGETIRTYKRGQDGTIMGDTILEGKGSKGR</sequence>
<keyword evidence="2" id="KW-0472">Membrane</keyword>
<dbReference type="GO" id="GO:0005737">
    <property type="term" value="C:cytoplasm"/>
    <property type="evidence" value="ECO:0007669"/>
    <property type="project" value="TreeGrafter"/>
</dbReference>
<dbReference type="STRING" id="1051891.A0A0C3QJH1"/>
<dbReference type="HOGENOM" id="CLU_398546_0_0_1"/>
<keyword evidence="2" id="KW-0812">Transmembrane</keyword>
<dbReference type="AlphaFoldDB" id="A0A0C3QJH1"/>
<evidence type="ECO:0000313" key="4">
    <source>
        <dbReference type="EMBL" id="KIO27256.1"/>
    </source>
</evidence>
<evidence type="ECO:0000256" key="2">
    <source>
        <dbReference type="SAM" id="Phobius"/>
    </source>
</evidence>
<feature type="region of interest" description="Disordered" evidence="1">
    <location>
        <begin position="543"/>
        <end position="566"/>
    </location>
</feature>
<dbReference type="GO" id="GO:0004721">
    <property type="term" value="F:phosphoprotein phosphatase activity"/>
    <property type="evidence" value="ECO:0007669"/>
    <property type="project" value="TreeGrafter"/>
</dbReference>
<gene>
    <name evidence="4" type="ORF">M407DRAFT_73367</name>
</gene>